<comment type="caution">
    <text evidence="5">The sequence shown here is derived from an EMBL/GenBank/DDBJ whole genome shotgun (WGS) entry which is preliminary data.</text>
</comment>
<dbReference type="Pfam" id="PF24300">
    <property type="entry name" value="KWL1"/>
    <property type="match status" value="3"/>
</dbReference>
<dbReference type="PANTHER" id="PTHR33191:SF36">
    <property type="entry name" value="RIPENING-RELATED PROTEIN 1"/>
    <property type="match status" value="1"/>
</dbReference>
<dbReference type="Gene3D" id="2.40.40.10">
    <property type="entry name" value="RlpA-like domain"/>
    <property type="match status" value="3"/>
</dbReference>
<organism evidence="5 6">
    <name type="scientific">Dichanthelium oligosanthes</name>
    <dbReference type="NCBI Taxonomy" id="888268"/>
    <lineage>
        <taxon>Eukaryota</taxon>
        <taxon>Viridiplantae</taxon>
        <taxon>Streptophyta</taxon>
        <taxon>Embryophyta</taxon>
        <taxon>Tracheophyta</taxon>
        <taxon>Spermatophyta</taxon>
        <taxon>Magnoliopsida</taxon>
        <taxon>Liliopsida</taxon>
        <taxon>Poales</taxon>
        <taxon>Poaceae</taxon>
        <taxon>PACMAD clade</taxon>
        <taxon>Panicoideae</taxon>
        <taxon>Panicodae</taxon>
        <taxon>Paniceae</taxon>
        <taxon>Dichantheliinae</taxon>
        <taxon>Dichanthelium</taxon>
    </lineage>
</organism>
<evidence type="ECO:0000256" key="3">
    <source>
        <dbReference type="ARBA" id="ARBA00022525"/>
    </source>
</evidence>
<accession>A0A1E5VZL5</accession>
<evidence type="ECO:0000256" key="4">
    <source>
        <dbReference type="ARBA" id="ARBA00022729"/>
    </source>
</evidence>
<dbReference type="STRING" id="888268.A0A1E5VZL5"/>
<dbReference type="AlphaFoldDB" id="A0A1E5VZL5"/>
<dbReference type="PANTHER" id="PTHR33191">
    <property type="entry name" value="RIPENING-RELATED PROTEIN 2-RELATED"/>
    <property type="match status" value="1"/>
</dbReference>
<keyword evidence="6" id="KW-1185">Reference proteome</keyword>
<proteinExistence type="inferred from homology"/>
<feature type="non-terminal residue" evidence="5">
    <location>
        <position position="1"/>
    </location>
</feature>
<comment type="similarity">
    <text evidence="2">Belongs to the kiwellin family.</text>
</comment>
<evidence type="ECO:0000256" key="2">
    <source>
        <dbReference type="ARBA" id="ARBA00005592"/>
    </source>
</evidence>
<sequence>LLVTIPNLCGGSAAHHHHAHQLEKCQPSGTLRNTREGHTCGECCKPGHIYLKYRCSPPVSKHTKAIMTLNDFSEGGDGGDPSECDGKFHKNTERVVALSTGWYNKGKRCHKHIRIHAKGRSVLAKVVDECDTLHGCDKPHAFQPPCRPNIVDASKAVWDALHITGDDVGNFPITWSDATNVLTAARGAPYKMRRVAGHSSDNKLSTYKMPTTSHRLVLALAGLLLVTLAGRCSGEDHGRRELADGCQPSGTLRTTNGHSCGECCKVGQAYPTYKCSPPVTGSTKAIMTLNDFEAGGDGGDPSECDGKFHKNSERVVALSTGWYAGGKRCGKNIRINAKGKSVLAKVVDECDSLHGCDKPHAYQPPCRPNIVDASQVVWNALGITGDDVGEYPITWSDTDRPRDRCCSSHSHNNIITEMSTTSLLVLALAGLLLVTFPSLCGGSAAHHHAHRLDKCQPSGTLRGPRTGHTCGECCRPGHFYLTYRCSPPVSTHTKAIMTLNDFQKDGDGGGPSECDGKYHSNTKPVVALSTGWYNKGKRCHKHIRIHAKGRSVLAKVVDECDTLHGCDKPHAFQPPCRPNIVDASKGVWDALHITGDEVGEFPITWSDA</sequence>
<keyword evidence="4" id="KW-0732">Signal</keyword>
<reference evidence="5 6" key="1">
    <citation type="submission" date="2016-09" db="EMBL/GenBank/DDBJ databases">
        <title>The draft genome of Dichanthelium oligosanthes: A C3 panicoid grass species.</title>
        <authorList>
            <person name="Studer A.J."/>
            <person name="Schnable J.C."/>
            <person name="Brutnell T.P."/>
        </authorList>
    </citation>
    <scope>NUCLEOTIDE SEQUENCE [LARGE SCALE GENOMIC DNA]</scope>
    <source>
        <strain evidence="6">cv. Kellogg 1175</strain>
        <tissue evidence="5">Leaf</tissue>
    </source>
</reference>
<dbReference type="InterPro" id="IPR039271">
    <property type="entry name" value="Kiwellin-like"/>
</dbReference>
<keyword evidence="3" id="KW-0964">Secreted</keyword>
<protein>
    <submittedName>
        <fullName evidence="5">Putative ripening-related protein 2</fullName>
    </submittedName>
</protein>
<dbReference type="InterPro" id="IPR036908">
    <property type="entry name" value="RlpA-like_sf"/>
</dbReference>
<comment type="subcellular location">
    <subcellularLocation>
        <location evidence="1">Secreted</location>
    </subcellularLocation>
</comment>
<dbReference type="GO" id="GO:0005576">
    <property type="term" value="C:extracellular region"/>
    <property type="evidence" value="ECO:0007669"/>
    <property type="project" value="UniProtKB-SubCell"/>
</dbReference>
<evidence type="ECO:0000256" key="1">
    <source>
        <dbReference type="ARBA" id="ARBA00004613"/>
    </source>
</evidence>
<dbReference type="SUPFAM" id="SSF50685">
    <property type="entry name" value="Barwin-like endoglucanases"/>
    <property type="match status" value="3"/>
</dbReference>
<gene>
    <name evidence="5" type="ORF">BAE44_0008403</name>
</gene>
<name>A0A1E5VZL5_9POAL</name>
<dbReference type="Proteomes" id="UP000095767">
    <property type="component" value="Unassembled WGS sequence"/>
</dbReference>
<dbReference type="EMBL" id="LWDX02025336">
    <property type="protein sequence ID" value="OEL30571.1"/>
    <property type="molecule type" value="Genomic_DNA"/>
</dbReference>
<dbReference type="CDD" id="cd22270">
    <property type="entry name" value="DPBB_kiwellin-like"/>
    <property type="match status" value="3"/>
</dbReference>
<dbReference type="OrthoDB" id="685575at2759"/>
<evidence type="ECO:0000313" key="5">
    <source>
        <dbReference type="EMBL" id="OEL30571.1"/>
    </source>
</evidence>
<evidence type="ECO:0000313" key="6">
    <source>
        <dbReference type="Proteomes" id="UP000095767"/>
    </source>
</evidence>